<dbReference type="InterPro" id="IPR011701">
    <property type="entry name" value="MFS"/>
</dbReference>
<dbReference type="SUPFAM" id="SSF103473">
    <property type="entry name" value="MFS general substrate transporter"/>
    <property type="match status" value="1"/>
</dbReference>
<comment type="subcellular location">
    <subcellularLocation>
        <location evidence="1">Membrane</location>
        <topology evidence="1">Multi-pass membrane protein</topology>
    </subcellularLocation>
</comment>
<evidence type="ECO:0000256" key="1">
    <source>
        <dbReference type="ARBA" id="ARBA00004141"/>
    </source>
</evidence>
<gene>
    <name evidence="5" type="ORF">M231_02900</name>
</gene>
<comment type="similarity">
    <text evidence="2">Belongs to the major facilitator superfamily. Monocarboxylate porter (TC 2.A.1.13) family.</text>
</comment>
<evidence type="ECO:0000313" key="5">
    <source>
        <dbReference type="EMBL" id="RXK39843.1"/>
    </source>
</evidence>
<feature type="transmembrane region" description="Helical" evidence="4">
    <location>
        <begin position="109"/>
        <end position="134"/>
    </location>
</feature>
<dbReference type="GO" id="GO:0022857">
    <property type="term" value="F:transmembrane transporter activity"/>
    <property type="evidence" value="ECO:0007669"/>
    <property type="project" value="InterPro"/>
</dbReference>
<sequence>MEDVESKGIDIKEESSQSLSPDLNVTPSIPSAQQDGRQAWTVVCGAFCATLCTFGSTTGFGVFQAYYESDLLKTHSASQIGWIAGIQYCLLFLLGLPTGLLHDRGYTRYMIVIGSVIAVIAQLCVGWCTQYWQFILVQGIIFATGTGLVFNPVCASVPAWFDNRRNMALGVMAMGSGLGGSVYSIMAASLLDKVGFPWTCRALALLMLCLLTLVRPFPRRPPPPTPSTMEILVKKQSWVQRNLPYIILNIGTFLASAGVYLPVNYANAYVDRLGLTDPSLKYLVAIINGTSLIGRLSAGHIADLIGPIIVMAAGVAACGIMCFFWTKCLTPAAIIVFAVVYGIVQGAYVALLPAGAAHIRSRKLGRSIGITFSICSISILVSPSIFGAIISDDPGAKAYNSPAIYSGCVCCAACVLFILTEIAYKRELRILAENG</sequence>
<accession>A0A4Q1BPN7</accession>
<dbReference type="PANTHER" id="PTHR11360">
    <property type="entry name" value="MONOCARBOXYLATE TRANSPORTER"/>
    <property type="match status" value="1"/>
</dbReference>
<feature type="transmembrane region" description="Helical" evidence="4">
    <location>
        <begin position="140"/>
        <end position="161"/>
    </location>
</feature>
<dbReference type="AlphaFoldDB" id="A0A4Q1BPN7"/>
<reference evidence="5 6" key="1">
    <citation type="submission" date="2016-06" db="EMBL/GenBank/DDBJ databases">
        <title>Evolution of pathogenesis and genome organization in the Tremellales.</title>
        <authorList>
            <person name="Cuomo C."/>
            <person name="Litvintseva A."/>
            <person name="Heitman J."/>
            <person name="Chen Y."/>
            <person name="Sun S."/>
            <person name="Springer D."/>
            <person name="Dromer F."/>
            <person name="Young S."/>
            <person name="Zeng Q."/>
            <person name="Chapman S."/>
            <person name="Gujja S."/>
            <person name="Saif S."/>
            <person name="Birren B."/>
        </authorList>
    </citation>
    <scope>NUCLEOTIDE SEQUENCE [LARGE SCALE GENOMIC DNA]</scope>
    <source>
        <strain evidence="5 6">ATCC 28783</strain>
    </source>
</reference>
<dbReference type="EMBL" id="SDIL01000026">
    <property type="protein sequence ID" value="RXK39843.1"/>
    <property type="molecule type" value="Genomic_DNA"/>
</dbReference>
<name>A0A4Q1BPN7_TREME</name>
<dbReference type="OrthoDB" id="6509908at2759"/>
<evidence type="ECO:0008006" key="7">
    <source>
        <dbReference type="Google" id="ProtNLM"/>
    </source>
</evidence>
<proteinExistence type="inferred from homology"/>
<keyword evidence="4" id="KW-0812">Transmembrane</keyword>
<evidence type="ECO:0000313" key="6">
    <source>
        <dbReference type="Proteomes" id="UP000289152"/>
    </source>
</evidence>
<feature type="transmembrane region" description="Helical" evidence="4">
    <location>
        <begin position="280"/>
        <end position="297"/>
    </location>
</feature>
<dbReference type="Gene3D" id="1.20.1250.20">
    <property type="entry name" value="MFS general substrate transporter like domains"/>
    <property type="match status" value="2"/>
</dbReference>
<feature type="transmembrane region" description="Helical" evidence="4">
    <location>
        <begin position="332"/>
        <end position="356"/>
    </location>
</feature>
<protein>
    <recommendedName>
        <fullName evidence="7">Major facilitator superfamily (MFS) profile domain-containing protein</fullName>
    </recommendedName>
</protein>
<dbReference type="InterPro" id="IPR050327">
    <property type="entry name" value="Proton-linked_MCT"/>
</dbReference>
<dbReference type="VEuPathDB" id="FungiDB:TREMEDRAFT_22027"/>
<feature type="transmembrane region" description="Helical" evidence="4">
    <location>
        <begin position="403"/>
        <end position="424"/>
    </location>
</feature>
<keyword evidence="6" id="KW-1185">Reference proteome</keyword>
<dbReference type="InterPro" id="IPR036259">
    <property type="entry name" value="MFS_trans_sf"/>
</dbReference>
<feature type="transmembrane region" description="Helical" evidence="4">
    <location>
        <begin position="304"/>
        <end position="326"/>
    </location>
</feature>
<feature type="transmembrane region" description="Helical" evidence="4">
    <location>
        <begin position="39"/>
        <end position="67"/>
    </location>
</feature>
<keyword evidence="4" id="KW-0472">Membrane</keyword>
<dbReference type="PANTHER" id="PTHR11360:SF177">
    <property type="entry name" value="RIBOFLAVIN TRANSPORTER MCH5"/>
    <property type="match status" value="1"/>
</dbReference>
<dbReference type="GO" id="GO:0016020">
    <property type="term" value="C:membrane"/>
    <property type="evidence" value="ECO:0007669"/>
    <property type="project" value="UniProtKB-SubCell"/>
</dbReference>
<feature type="transmembrane region" description="Helical" evidence="4">
    <location>
        <begin position="79"/>
        <end position="97"/>
    </location>
</feature>
<dbReference type="InParanoid" id="A0A4Q1BPN7"/>
<comment type="caution">
    <text evidence="5">The sequence shown here is derived from an EMBL/GenBank/DDBJ whole genome shotgun (WGS) entry which is preliminary data.</text>
</comment>
<evidence type="ECO:0000256" key="2">
    <source>
        <dbReference type="ARBA" id="ARBA00006727"/>
    </source>
</evidence>
<evidence type="ECO:0000256" key="3">
    <source>
        <dbReference type="SAM" id="MobiDB-lite"/>
    </source>
</evidence>
<feature type="transmembrane region" description="Helical" evidence="4">
    <location>
        <begin position="196"/>
        <end position="214"/>
    </location>
</feature>
<feature type="transmembrane region" description="Helical" evidence="4">
    <location>
        <begin position="243"/>
        <end position="260"/>
    </location>
</feature>
<evidence type="ECO:0000256" key="4">
    <source>
        <dbReference type="SAM" id="Phobius"/>
    </source>
</evidence>
<keyword evidence="4" id="KW-1133">Transmembrane helix</keyword>
<feature type="compositionally biased region" description="Basic and acidic residues" evidence="3">
    <location>
        <begin position="1"/>
        <end position="15"/>
    </location>
</feature>
<feature type="transmembrane region" description="Helical" evidence="4">
    <location>
        <begin position="368"/>
        <end position="391"/>
    </location>
</feature>
<dbReference type="Pfam" id="PF07690">
    <property type="entry name" value="MFS_1"/>
    <property type="match status" value="1"/>
</dbReference>
<feature type="transmembrane region" description="Helical" evidence="4">
    <location>
        <begin position="168"/>
        <end position="190"/>
    </location>
</feature>
<organism evidence="5 6">
    <name type="scientific">Tremella mesenterica</name>
    <name type="common">Jelly fungus</name>
    <dbReference type="NCBI Taxonomy" id="5217"/>
    <lineage>
        <taxon>Eukaryota</taxon>
        <taxon>Fungi</taxon>
        <taxon>Dikarya</taxon>
        <taxon>Basidiomycota</taxon>
        <taxon>Agaricomycotina</taxon>
        <taxon>Tremellomycetes</taxon>
        <taxon>Tremellales</taxon>
        <taxon>Tremellaceae</taxon>
        <taxon>Tremella</taxon>
    </lineage>
</organism>
<dbReference type="Proteomes" id="UP000289152">
    <property type="component" value="Unassembled WGS sequence"/>
</dbReference>
<feature type="region of interest" description="Disordered" evidence="3">
    <location>
        <begin position="1"/>
        <end position="24"/>
    </location>
</feature>